<gene>
    <name evidence="2" type="ORF">GCM10022403_099140</name>
</gene>
<evidence type="ECO:0000256" key="1">
    <source>
        <dbReference type="SAM" id="Phobius"/>
    </source>
</evidence>
<dbReference type="Proteomes" id="UP001501009">
    <property type="component" value="Unassembled WGS sequence"/>
</dbReference>
<keyword evidence="3" id="KW-1185">Reference proteome</keyword>
<keyword evidence="1" id="KW-0812">Transmembrane</keyword>
<sequence length="153" mass="15294">MRILTDPATPARLALPQTVRVVGVVFLVVAALGKLPAVFAIPAGLGDMAVGVSAPFVTPRLARGTHWSGALSFNIMGLVDLVVAVSLGFLAGVGPSPLPHVTPTTAPVALLPLALIPTTAVPLAVALHLVSLARLRAAARTPATVGRAVAAAG</sequence>
<dbReference type="EMBL" id="BAABDE010000052">
    <property type="protein sequence ID" value="GAA3851889.1"/>
    <property type="molecule type" value="Genomic_DNA"/>
</dbReference>
<evidence type="ECO:0000313" key="3">
    <source>
        <dbReference type="Proteomes" id="UP001501009"/>
    </source>
</evidence>
<feature type="transmembrane region" description="Helical" evidence="1">
    <location>
        <begin position="38"/>
        <end position="58"/>
    </location>
</feature>
<feature type="transmembrane region" description="Helical" evidence="1">
    <location>
        <begin position="70"/>
        <end position="90"/>
    </location>
</feature>
<dbReference type="RefSeq" id="WP_275768287.1">
    <property type="nucleotide sequence ID" value="NZ_BAABDE010000052.1"/>
</dbReference>
<keyword evidence="1" id="KW-1133">Transmembrane helix</keyword>
<proteinExistence type="predicted"/>
<feature type="transmembrane region" description="Helical" evidence="1">
    <location>
        <begin position="110"/>
        <end position="130"/>
    </location>
</feature>
<accession>A0ABP7JRS1</accession>
<evidence type="ECO:0000313" key="2">
    <source>
        <dbReference type="EMBL" id="GAA3851889.1"/>
    </source>
</evidence>
<comment type="caution">
    <text evidence="2">The sequence shown here is derived from an EMBL/GenBank/DDBJ whole genome shotgun (WGS) entry which is preliminary data.</text>
</comment>
<name>A0ABP7JRS1_9ACTN</name>
<organism evidence="2 3">
    <name type="scientific">Streptomyces coacervatus</name>
    <dbReference type="NCBI Taxonomy" id="647381"/>
    <lineage>
        <taxon>Bacteria</taxon>
        <taxon>Bacillati</taxon>
        <taxon>Actinomycetota</taxon>
        <taxon>Actinomycetes</taxon>
        <taxon>Kitasatosporales</taxon>
        <taxon>Streptomycetaceae</taxon>
        <taxon>Streptomyces</taxon>
    </lineage>
</organism>
<feature type="transmembrane region" description="Helical" evidence="1">
    <location>
        <begin position="12"/>
        <end position="32"/>
    </location>
</feature>
<protein>
    <submittedName>
        <fullName evidence="2">Uncharacterized protein</fullName>
    </submittedName>
</protein>
<reference evidence="3" key="1">
    <citation type="journal article" date="2019" name="Int. J. Syst. Evol. Microbiol.">
        <title>The Global Catalogue of Microorganisms (GCM) 10K type strain sequencing project: providing services to taxonomists for standard genome sequencing and annotation.</title>
        <authorList>
            <consortium name="The Broad Institute Genomics Platform"/>
            <consortium name="The Broad Institute Genome Sequencing Center for Infectious Disease"/>
            <person name="Wu L."/>
            <person name="Ma J."/>
        </authorList>
    </citation>
    <scope>NUCLEOTIDE SEQUENCE [LARGE SCALE GENOMIC DNA]</scope>
    <source>
        <strain evidence="3">JCM 17138</strain>
    </source>
</reference>
<keyword evidence="1" id="KW-0472">Membrane</keyword>